<comment type="caution">
    <text evidence="13">The sequence shown here is derived from an EMBL/GenBank/DDBJ whole genome shotgun (WGS) entry which is preliminary data.</text>
</comment>
<keyword evidence="3" id="KW-0444">Lipid biosynthesis</keyword>
<dbReference type="Pfam" id="PF00892">
    <property type="entry name" value="EamA"/>
    <property type="match status" value="1"/>
</dbReference>
<dbReference type="Gene3D" id="1.10.3730.20">
    <property type="match status" value="1"/>
</dbReference>
<keyword evidence="9" id="KW-0443">Lipid metabolism</keyword>
<gene>
    <name evidence="13" type="ORF">AB6713_07155</name>
</gene>
<dbReference type="PANTHER" id="PTHR30561">
    <property type="entry name" value="SMR FAMILY PROTON-DEPENDENT DRUG EFFLUX TRANSPORTER SUGE"/>
    <property type="match status" value="1"/>
</dbReference>
<evidence type="ECO:0000256" key="6">
    <source>
        <dbReference type="ARBA" id="ARBA00022692"/>
    </source>
</evidence>
<evidence type="ECO:0000256" key="11">
    <source>
        <dbReference type="SAM" id="Phobius"/>
    </source>
</evidence>
<feature type="transmembrane region" description="Helical" evidence="11">
    <location>
        <begin position="72"/>
        <end position="91"/>
    </location>
</feature>
<evidence type="ECO:0000256" key="2">
    <source>
        <dbReference type="ARBA" id="ARBA00022475"/>
    </source>
</evidence>
<dbReference type="RefSeq" id="WP_370563553.1">
    <property type="nucleotide sequence ID" value="NZ_JBFWIB010000004.1"/>
</dbReference>
<dbReference type="EMBL" id="JBFWIC010000007">
    <property type="protein sequence ID" value="MEZ0474395.1"/>
    <property type="molecule type" value="Genomic_DNA"/>
</dbReference>
<organism evidence="13 14">
    <name type="scientific">Luteimonas salinilitoris</name>
    <dbReference type="NCBI Taxonomy" id="3237697"/>
    <lineage>
        <taxon>Bacteria</taxon>
        <taxon>Pseudomonadati</taxon>
        <taxon>Pseudomonadota</taxon>
        <taxon>Gammaproteobacteria</taxon>
        <taxon>Lysobacterales</taxon>
        <taxon>Lysobacteraceae</taxon>
        <taxon>Luteimonas</taxon>
    </lineage>
</organism>
<protein>
    <submittedName>
        <fullName evidence="13">EamA family transporter</fullName>
    </submittedName>
</protein>
<keyword evidence="6 11" id="KW-0812">Transmembrane</keyword>
<keyword evidence="14" id="KW-1185">Reference proteome</keyword>
<evidence type="ECO:0000259" key="12">
    <source>
        <dbReference type="Pfam" id="PF00892"/>
    </source>
</evidence>
<dbReference type="Proteomes" id="UP001566331">
    <property type="component" value="Unassembled WGS sequence"/>
</dbReference>
<evidence type="ECO:0000313" key="14">
    <source>
        <dbReference type="Proteomes" id="UP001566331"/>
    </source>
</evidence>
<dbReference type="InterPro" id="IPR037185">
    <property type="entry name" value="EmrE-like"/>
</dbReference>
<dbReference type="InterPro" id="IPR000620">
    <property type="entry name" value="EamA_dom"/>
</dbReference>
<dbReference type="InterPro" id="IPR000390">
    <property type="entry name" value="Small_drug/metabolite_transptr"/>
</dbReference>
<feature type="transmembrane region" description="Helical" evidence="11">
    <location>
        <begin position="46"/>
        <end position="65"/>
    </location>
</feature>
<sequence>MNDLLLLLAVFLLSLSQVLQKIGATRRLASTRRPAEWAAALLSPELLAAGICVLAGTAVWLWILYRMDVSRAFPFLSLSSVLVVVASRVILKEHIAVHRWAGVALIALGIALVART</sequence>
<keyword evidence="8 11" id="KW-1133">Transmembrane helix</keyword>
<reference evidence="13 14" key="1">
    <citation type="submission" date="2024-07" db="EMBL/GenBank/DDBJ databases">
        <title>Luteimonas salilacus sp. nov., isolated from the shore soil of Salt Lake in Tibet of China.</title>
        <authorList>
            <person name="Zhang X."/>
            <person name="Li A."/>
        </authorList>
    </citation>
    <scope>NUCLEOTIDE SEQUENCE [LARGE SCALE GENOMIC DNA]</scope>
    <source>
        <strain evidence="13 14">B3-2-R+30</strain>
    </source>
</reference>
<keyword evidence="7" id="KW-0448">Lipopolysaccharide biosynthesis</keyword>
<accession>A0ABV4HSN7</accession>
<evidence type="ECO:0000256" key="1">
    <source>
        <dbReference type="ARBA" id="ARBA00004651"/>
    </source>
</evidence>
<feature type="domain" description="EamA" evidence="12">
    <location>
        <begin position="28"/>
        <end position="114"/>
    </location>
</feature>
<evidence type="ECO:0000313" key="13">
    <source>
        <dbReference type="EMBL" id="MEZ0474395.1"/>
    </source>
</evidence>
<name>A0ABV4HSN7_9GAMM</name>
<keyword evidence="2" id="KW-1003">Cell membrane</keyword>
<evidence type="ECO:0000256" key="9">
    <source>
        <dbReference type="ARBA" id="ARBA00023098"/>
    </source>
</evidence>
<evidence type="ECO:0000256" key="4">
    <source>
        <dbReference type="ARBA" id="ARBA00022519"/>
    </source>
</evidence>
<comment type="subcellular location">
    <subcellularLocation>
        <location evidence="1">Cell membrane</location>
        <topology evidence="1">Multi-pass membrane protein</topology>
    </subcellularLocation>
</comment>
<evidence type="ECO:0000256" key="5">
    <source>
        <dbReference type="ARBA" id="ARBA00022556"/>
    </source>
</evidence>
<proteinExistence type="predicted"/>
<evidence type="ECO:0000256" key="3">
    <source>
        <dbReference type="ARBA" id="ARBA00022516"/>
    </source>
</evidence>
<keyword evidence="10 11" id="KW-0472">Membrane</keyword>
<dbReference type="SUPFAM" id="SSF103481">
    <property type="entry name" value="Multidrug resistance efflux transporter EmrE"/>
    <property type="match status" value="1"/>
</dbReference>
<feature type="transmembrane region" description="Helical" evidence="11">
    <location>
        <begin position="97"/>
        <end position="114"/>
    </location>
</feature>
<dbReference type="PANTHER" id="PTHR30561:SF9">
    <property type="entry name" value="4-AMINO-4-DEOXY-L-ARABINOSE-PHOSPHOUNDECAPRENOL FLIPPASE SUBUNIT ARNF-RELATED"/>
    <property type="match status" value="1"/>
</dbReference>
<keyword evidence="4" id="KW-0997">Cell inner membrane</keyword>
<evidence type="ECO:0000256" key="7">
    <source>
        <dbReference type="ARBA" id="ARBA00022985"/>
    </source>
</evidence>
<keyword evidence="5" id="KW-0441">Lipid A biosynthesis</keyword>
<evidence type="ECO:0000256" key="10">
    <source>
        <dbReference type="ARBA" id="ARBA00023136"/>
    </source>
</evidence>
<evidence type="ECO:0000256" key="8">
    <source>
        <dbReference type="ARBA" id="ARBA00022989"/>
    </source>
</evidence>